<keyword evidence="2" id="KW-1185">Reference proteome</keyword>
<comment type="caution">
    <text evidence="1">The sequence shown here is derived from an EMBL/GenBank/DDBJ whole genome shotgun (WGS) entry which is preliminary data.</text>
</comment>
<evidence type="ECO:0000313" key="2">
    <source>
        <dbReference type="Proteomes" id="UP000054721"/>
    </source>
</evidence>
<reference evidence="1 2" key="1">
    <citation type="submission" date="2015-05" db="EMBL/GenBank/DDBJ databases">
        <title>Evolution of Trichinella species and genotypes.</title>
        <authorList>
            <person name="Korhonen P.K."/>
            <person name="Edoardo P."/>
            <person name="Giuseppe L.R."/>
            <person name="Gasser R.B."/>
        </authorList>
    </citation>
    <scope>NUCLEOTIDE SEQUENCE [LARGE SCALE GENOMIC DNA]</scope>
    <source>
        <strain evidence="1">ISS10</strain>
    </source>
</reference>
<organism evidence="1 2">
    <name type="scientific">Trichinella nativa</name>
    <dbReference type="NCBI Taxonomy" id="6335"/>
    <lineage>
        <taxon>Eukaryota</taxon>
        <taxon>Metazoa</taxon>
        <taxon>Ecdysozoa</taxon>
        <taxon>Nematoda</taxon>
        <taxon>Enoplea</taxon>
        <taxon>Dorylaimia</taxon>
        <taxon>Trichinellida</taxon>
        <taxon>Trichinellidae</taxon>
        <taxon>Trichinella</taxon>
    </lineage>
</organism>
<proteinExistence type="predicted"/>
<dbReference type="AlphaFoldDB" id="A0A0V1LG45"/>
<gene>
    <name evidence="1" type="ORF">T02_2665</name>
</gene>
<sequence length="106" mass="12422">MYHLITELKIRLWLSHIKTLKWKSSDKFPSKYPYTHIFNSKVSHVLNFPSQVSMKLKGVKMNLFCQTEAAQLYASRDSDLQLIVVFVFIKNQSLLAWSNCSPERVE</sequence>
<dbReference type="Proteomes" id="UP000054721">
    <property type="component" value="Unassembled WGS sequence"/>
</dbReference>
<dbReference type="EMBL" id="JYDW01000057">
    <property type="protein sequence ID" value="KRZ58410.1"/>
    <property type="molecule type" value="Genomic_DNA"/>
</dbReference>
<name>A0A0V1LG45_9BILA</name>
<protein>
    <submittedName>
        <fullName evidence="1">Uncharacterized protein</fullName>
    </submittedName>
</protein>
<accession>A0A0V1LG45</accession>
<dbReference type="OrthoDB" id="10316268at2759"/>
<evidence type="ECO:0000313" key="1">
    <source>
        <dbReference type="EMBL" id="KRZ58410.1"/>
    </source>
</evidence>